<keyword evidence="1" id="KW-0812">Transmembrane</keyword>
<accession>A0A927IHA1</accession>
<dbReference type="Proteomes" id="UP000622317">
    <property type="component" value="Unassembled WGS sequence"/>
</dbReference>
<protein>
    <submittedName>
        <fullName evidence="3">DUF3592 domain-containing protein</fullName>
    </submittedName>
</protein>
<evidence type="ECO:0000313" key="4">
    <source>
        <dbReference type="Proteomes" id="UP000622317"/>
    </source>
</evidence>
<keyword evidence="1" id="KW-0472">Membrane</keyword>
<feature type="domain" description="DUF3592" evidence="2">
    <location>
        <begin position="60"/>
        <end position="131"/>
    </location>
</feature>
<name>A0A927IHA1_9BACT</name>
<feature type="transmembrane region" description="Helical" evidence="1">
    <location>
        <begin position="140"/>
        <end position="160"/>
    </location>
</feature>
<dbReference type="Pfam" id="PF12158">
    <property type="entry name" value="DUF3592"/>
    <property type="match status" value="1"/>
</dbReference>
<feature type="transmembrane region" description="Helical" evidence="1">
    <location>
        <begin position="21"/>
        <end position="40"/>
    </location>
</feature>
<evidence type="ECO:0000256" key="1">
    <source>
        <dbReference type="SAM" id="Phobius"/>
    </source>
</evidence>
<sequence>MSKSPSPSPEKTSPIPETPKAGRWSCLVWFGIAALIIYYFGFQAAEEDAHAKANWDYYEATITQSEARHGGLEGGWAIHYSFQVDLPSGARSYTDSQSSSKGYDKDEPVEGQFAIGNTLPVYINPDNPTQFHRPLSQSGLRWIAILGGGFFGLIGLSVLFSEDKKELQPPAAD</sequence>
<dbReference type="AlphaFoldDB" id="A0A927IHA1"/>
<gene>
    <name evidence="3" type="ORF">IEN85_21315</name>
</gene>
<keyword evidence="4" id="KW-1185">Reference proteome</keyword>
<dbReference type="RefSeq" id="WP_191619119.1">
    <property type="nucleotide sequence ID" value="NZ_JACYFG010000051.1"/>
</dbReference>
<comment type="caution">
    <text evidence="3">The sequence shown here is derived from an EMBL/GenBank/DDBJ whole genome shotgun (WGS) entry which is preliminary data.</text>
</comment>
<evidence type="ECO:0000313" key="3">
    <source>
        <dbReference type="EMBL" id="MBD5782052.1"/>
    </source>
</evidence>
<proteinExistence type="predicted"/>
<dbReference type="InterPro" id="IPR021994">
    <property type="entry name" value="DUF3592"/>
</dbReference>
<organism evidence="3 4">
    <name type="scientific">Pelagicoccus enzymogenes</name>
    <dbReference type="NCBI Taxonomy" id="2773457"/>
    <lineage>
        <taxon>Bacteria</taxon>
        <taxon>Pseudomonadati</taxon>
        <taxon>Verrucomicrobiota</taxon>
        <taxon>Opitutia</taxon>
        <taxon>Puniceicoccales</taxon>
        <taxon>Pelagicoccaceae</taxon>
        <taxon>Pelagicoccus</taxon>
    </lineage>
</organism>
<reference evidence="3" key="1">
    <citation type="submission" date="2020-09" db="EMBL/GenBank/DDBJ databases">
        <title>Pelagicoccus enzymogenes sp. nov. with an EPS production, isolated from marine sediment.</title>
        <authorList>
            <person name="Feng X."/>
        </authorList>
    </citation>
    <scope>NUCLEOTIDE SEQUENCE</scope>
    <source>
        <strain evidence="3">NFK12</strain>
    </source>
</reference>
<keyword evidence="1" id="KW-1133">Transmembrane helix</keyword>
<dbReference type="EMBL" id="JACYFG010000051">
    <property type="protein sequence ID" value="MBD5782052.1"/>
    <property type="molecule type" value="Genomic_DNA"/>
</dbReference>
<evidence type="ECO:0000259" key="2">
    <source>
        <dbReference type="Pfam" id="PF12158"/>
    </source>
</evidence>